<evidence type="ECO:0000256" key="5">
    <source>
        <dbReference type="ARBA" id="ARBA00022473"/>
    </source>
</evidence>
<keyword evidence="5" id="KW-0217">Developmental protein</keyword>
<evidence type="ECO:0000256" key="3">
    <source>
        <dbReference type="ARBA" id="ARBA00004496"/>
    </source>
</evidence>
<evidence type="ECO:0000313" key="13">
    <source>
        <dbReference type="Proteomes" id="UP000682733"/>
    </source>
</evidence>
<evidence type="ECO:0000313" key="12">
    <source>
        <dbReference type="EMBL" id="CAF4461151.1"/>
    </source>
</evidence>
<dbReference type="Proteomes" id="UP000682733">
    <property type="component" value="Unassembled WGS sequence"/>
</dbReference>
<dbReference type="GO" id="GO:0005634">
    <property type="term" value="C:nucleus"/>
    <property type="evidence" value="ECO:0007669"/>
    <property type="project" value="UniProtKB-SubCell"/>
</dbReference>
<dbReference type="GO" id="GO:0006611">
    <property type="term" value="P:protein export from nucleus"/>
    <property type="evidence" value="ECO:0007669"/>
    <property type="project" value="TreeGrafter"/>
</dbReference>
<evidence type="ECO:0000256" key="2">
    <source>
        <dbReference type="ARBA" id="ARBA00004123"/>
    </source>
</evidence>
<sequence>EQLEPTDSSSNENKRQKLLNCWRTKVYDLLLQLKSMELILKNNRTKFSNDIENLQMKVNDLLHENKLLNTQYDERKIHIQYIESKLQQYDNDISSKVNENENLKQTIKEYELNEKIIYGIIEKFQFNTIDELFKNMNKNLSVYEQRLNYINKRVVLLNTLFSRQLSSSSRISIALQTDEQQQQRYIDLDLLENELKTVTNERDILAKKLHYEYDTSKRKITDVEKSYQNELAIVNEKIN</sequence>
<evidence type="ECO:0000256" key="4">
    <source>
        <dbReference type="ARBA" id="ARBA00016468"/>
    </source>
</evidence>
<keyword evidence="6" id="KW-0963">Cytoplasm</keyword>
<evidence type="ECO:0000256" key="6">
    <source>
        <dbReference type="ARBA" id="ARBA00022490"/>
    </source>
</evidence>
<dbReference type="EMBL" id="CAJOBA010085397">
    <property type="protein sequence ID" value="CAF4461151.1"/>
    <property type="molecule type" value="Genomic_DNA"/>
</dbReference>
<dbReference type="PANTHER" id="PTHR46822:SF1">
    <property type="entry name" value="COILED-COIL ALPHA-HELICAL ROD PROTEIN 1"/>
    <property type="match status" value="1"/>
</dbReference>
<dbReference type="InterPro" id="IPR009800">
    <property type="entry name" value="HCR"/>
</dbReference>
<proteinExistence type="predicted"/>
<feature type="coiled-coil region" evidence="11">
    <location>
        <begin position="44"/>
        <end position="113"/>
    </location>
</feature>
<evidence type="ECO:0000256" key="10">
    <source>
        <dbReference type="ARBA" id="ARBA00031932"/>
    </source>
</evidence>
<dbReference type="GO" id="GO:0005814">
    <property type="term" value="C:centriole"/>
    <property type="evidence" value="ECO:0007669"/>
    <property type="project" value="TreeGrafter"/>
</dbReference>
<evidence type="ECO:0000256" key="11">
    <source>
        <dbReference type="SAM" id="Coils"/>
    </source>
</evidence>
<gene>
    <name evidence="12" type="ORF">TMI583_LOCUS46263</name>
</gene>
<evidence type="ECO:0000256" key="1">
    <source>
        <dbReference type="ARBA" id="ARBA00003936"/>
    </source>
</evidence>
<accession>A0A8S2WUC1</accession>
<dbReference type="PANTHER" id="PTHR46822">
    <property type="entry name" value="COILED-COIL ALPHA-HELICAL ROD PROTEIN 1"/>
    <property type="match status" value="1"/>
</dbReference>
<organism evidence="12 13">
    <name type="scientific">Didymodactylos carnosus</name>
    <dbReference type="NCBI Taxonomy" id="1234261"/>
    <lineage>
        <taxon>Eukaryota</taxon>
        <taxon>Metazoa</taxon>
        <taxon>Spiralia</taxon>
        <taxon>Gnathifera</taxon>
        <taxon>Rotifera</taxon>
        <taxon>Eurotatoria</taxon>
        <taxon>Bdelloidea</taxon>
        <taxon>Philodinida</taxon>
        <taxon>Philodinidae</taxon>
        <taxon>Didymodactylos</taxon>
    </lineage>
</organism>
<comment type="caution">
    <text evidence="12">The sequence shown here is derived from an EMBL/GenBank/DDBJ whole genome shotgun (WGS) entry which is preliminary data.</text>
</comment>
<keyword evidence="9" id="KW-0539">Nucleus</keyword>
<comment type="subcellular location">
    <subcellularLocation>
        <location evidence="3">Cytoplasm</location>
    </subcellularLocation>
    <subcellularLocation>
        <location evidence="2">Nucleus</location>
    </subcellularLocation>
</comment>
<protein>
    <recommendedName>
        <fullName evidence="4">Coiled-coil alpha-helical rod protein 1</fullName>
    </recommendedName>
    <alternativeName>
        <fullName evidence="10">Alpha-helical coiled-coil rod protein</fullName>
    </alternativeName>
</protein>
<feature type="non-terminal residue" evidence="12">
    <location>
        <position position="239"/>
    </location>
</feature>
<dbReference type="GO" id="GO:0030154">
    <property type="term" value="P:cell differentiation"/>
    <property type="evidence" value="ECO:0007669"/>
    <property type="project" value="UniProtKB-KW"/>
</dbReference>
<feature type="non-terminal residue" evidence="12">
    <location>
        <position position="1"/>
    </location>
</feature>
<dbReference type="GO" id="GO:0005737">
    <property type="term" value="C:cytoplasm"/>
    <property type="evidence" value="ECO:0007669"/>
    <property type="project" value="UniProtKB-SubCell"/>
</dbReference>
<comment type="function">
    <text evidence="1">May be a regulator of keratinocyte proliferation or differentiation.</text>
</comment>
<reference evidence="12" key="1">
    <citation type="submission" date="2021-02" db="EMBL/GenBank/DDBJ databases">
        <authorList>
            <person name="Nowell W R."/>
        </authorList>
    </citation>
    <scope>NUCLEOTIDE SEQUENCE</scope>
</reference>
<name>A0A8S2WUC1_9BILA</name>
<evidence type="ECO:0000256" key="9">
    <source>
        <dbReference type="ARBA" id="ARBA00023242"/>
    </source>
</evidence>
<evidence type="ECO:0000256" key="7">
    <source>
        <dbReference type="ARBA" id="ARBA00022782"/>
    </source>
</evidence>
<evidence type="ECO:0000256" key="8">
    <source>
        <dbReference type="ARBA" id="ARBA00023054"/>
    </source>
</evidence>
<keyword evidence="7" id="KW-0221">Differentiation</keyword>
<keyword evidence="8 11" id="KW-0175">Coiled coil</keyword>
<dbReference type="Pfam" id="PF07111">
    <property type="entry name" value="HCR"/>
    <property type="match status" value="1"/>
</dbReference>
<dbReference type="AlphaFoldDB" id="A0A8S2WUC1"/>